<evidence type="ECO:0000256" key="9">
    <source>
        <dbReference type="RuleBase" id="RU003691"/>
    </source>
</evidence>
<keyword evidence="3 9" id="KW-0285">Flavoprotein</keyword>
<evidence type="ECO:0000256" key="6">
    <source>
        <dbReference type="ARBA" id="ARBA00023002"/>
    </source>
</evidence>
<dbReference type="InterPro" id="IPR023753">
    <property type="entry name" value="FAD/NAD-binding_dom"/>
</dbReference>
<accession>A0A8I6S7Z7</accession>
<name>A0A8I6S7Z7_CIMLE</name>
<evidence type="ECO:0000256" key="2">
    <source>
        <dbReference type="ARBA" id="ARBA00007532"/>
    </source>
</evidence>
<dbReference type="GO" id="GO:0045454">
    <property type="term" value="P:cell redox homeostasis"/>
    <property type="evidence" value="ECO:0007669"/>
    <property type="project" value="InterPro"/>
</dbReference>
<dbReference type="GeneID" id="106672011"/>
<dbReference type="SUPFAM" id="SSF51905">
    <property type="entry name" value="FAD/NAD(P)-binding domain"/>
    <property type="match status" value="1"/>
</dbReference>
<reference evidence="13" key="1">
    <citation type="submission" date="2022-01" db="UniProtKB">
        <authorList>
            <consortium name="EnsemblMetazoa"/>
        </authorList>
    </citation>
    <scope>IDENTIFICATION</scope>
</reference>
<dbReference type="InterPro" id="IPR036188">
    <property type="entry name" value="FAD/NAD-bd_sf"/>
</dbReference>
<feature type="domain" description="FAD/NAD(P)-binding" evidence="12">
    <location>
        <begin position="126"/>
        <end position="460"/>
    </location>
</feature>
<keyword evidence="4 9" id="KW-0274">FAD</keyword>
<dbReference type="OrthoDB" id="5956163at2759"/>
<dbReference type="InterPro" id="IPR046952">
    <property type="entry name" value="GSHR/TRXR-like"/>
</dbReference>
<keyword evidence="8 9" id="KW-0676">Redox-active center</keyword>
<evidence type="ECO:0000313" key="14">
    <source>
        <dbReference type="Proteomes" id="UP000494040"/>
    </source>
</evidence>
<dbReference type="Pfam" id="PF07992">
    <property type="entry name" value="Pyr_redox_2"/>
    <property type="match status" value="1"/>
</dbReference>
<evidence type="ECO:0000256" key="1">
    <source>
        <dbReference type="ARBA" id="ARBA00001974"/>
    </source>
</evidence>
<evidence type="ECO:0000259" key="10">
    <source>
        <dbReference type="Pfam" id="PF00462"/>
    </source>
</evidence>
<evidence type="ECO:0000256" key="3">
    <source>
        <dbReference type="ARBA" id="ARBA00022630"/>
    </source>
</evidence>
<evidence type="ECO:0008006" key="15">
    <source>
        <dbReference type="Google" id="ProtNLM"/>
    </source>
</evidence>
<organism evidence="13 14">
    <name type="scientific">Cimex lectularius</name>
    <name type="common">Bed bug</name>
    <name type="synonym">Acanthia lectularia</name>
    <dbReference type="NCBI Taxonomy" id="79782"/>
    <lineage>
        <taxon>Eukaryota</taxon>
        <taxon>Metazoa</taxon>
        <taxon>Ecdysozoa</taxon>
        <taxon>Arthropoda</taxon>
        <taxon>Hexapoda</taxon>
        <taxon>Insecta</taxon>
        <taxon>Pterygota</taxon>
        <taxon>Neoptera</taxon>
        <taxon>Paraneoptera</taxon>
        <taxon>Hemiptera</taxon>
        <taxon>Heteroptera</taxon>
        <taxon>Panheteroptera</taxon>
        <taxon>Cimicomorpha</taxon>
        <taxon>Cimicidae</taxon>
        <taxon>Cimex</taxon>
    </lineage>
</organism>
<sequence length="606" mass="67199">MSKTDKEDEEVYGDDYDTYEREKEFVQDVATKHNVVMFSKTWCPFCKKLKALFEANKIRYNALELDTHSNGPNIQDALEELTGSKRPVPAVYICKKFRGGYNEIYSAWANGTLEEWLQCKETDFTFDLLVLGGGSGGIAAAKEAAKLGKKVAIVDYVAPTPKGTTWGLGGTCANVGCIPKKLMHRAALIYHDIKDAESFGWEVEPPETHNWESMIEKIQEHIDSLNWEYKKQLRELGIVYHQGKGMLKDRHTVEVIGKEGKKTELQGSTILIAVGGRPMYLDAVGAEKCCITSDDLFSLKSNPGRTLVIGGGHIAVECASFLNVFGCEVKVLVPDQFLEHVDSGMAERLKSHMETRGVEFFIGARLHSFGMDSNKILVQGVAKDGESFSELFDCVILDVGRCANTYGINLDKIGIETEPKFGKVIVNERDRTTVSNIFAIGDCSTRGGGGDLCMVARKEGVYFARRLYKMTDASIDYNTIPYTIFTTLEYGYVGLTEENARKKFGDDVEVYHNLFQPYISRAAQRFDSRSYIKLITLKTLGNKEKILGIHILAPNAGEIIQGYALALKLGATKESLDALAVTFPTVGDFLNDLSITVTSGEEIGIR</sequence>
<dbReference type="InterPro" id="IPR004099">
    <property type="entry name" value="Pyr_nucl-diS_OxRdtase_dimer"/>
</dbReference>
<feature type="domain" description="Glutaredoxin" evidence="10">
    <location>
        <begin position="35"/>
        <end position="96"/>
    </location>
</feature>
<dbReference type="SUPFAM" id="SSF52833">
    <property type="entry name" value="Thioredoxin-like"/>
    <property type="match status" value="1"/>
</dbReference>
<dbReference type="Pfam" id="PF02852">
    <property type="entry name" value="Pyr_redox_dim"/>
    <property type="match status" value="1"/>
</dbReference>
<evidence type="ECO:0000256" key="5">
    <source>
        <dbReference type="ARBA" id="ARBA00022857"/>
    </source>
</evidence>
<dbReference type="SUPFAM" id="SSF55424">
    <property type="entry name" value="FAD/NAD-linked reductases, dimerisation (C-terminal) domain"/>
    <property type="match status" value="1"/>
</dbReference>
<evidence type="ECO:0000259" key="12">
    <source>
        <dbReference type="Pfam" id="PF07992"/>
    </source>
</evidence>
<dbReference type="PRINTS" id="PR00368">
    <property type="entry name" value="FADPNR"/>
</dbReference>
<dbReference type="GO" id="GO:0004791">
    <property type="term" value="F:thioredoxin-disulfide reductase (NADPH) activity"/>
    <property type="evidence" value="ECO:0007669"/>
    <property type="project" value="InterPro"/>
</dbReference>
<keyword evidence="6 9" id="KW-0560">Oxidoreductase</keyword>
<comment type="similarity">
    <text evidence="2 9">Belongs to the class-I pyridine nucleotide-disulfide oxidoreductase family.</text>
</comment>
<keyword evidence="14" id="KW-1185">Reference proteome</keyword>
<dbReference type="InterPro" id="IPR036249">
    <property type="entry name" value="Thioredoxin-like_sf"/>
</dbReference>
<comment type="cofactor">
    <cofactor evidence="1">
        <name>FAD</name>
        <dbReference type="ChEBI" id="CHEBI:57692"/>
    </cofactor>
</comment>
<dbReference type="Gene3D" id="3.40.30.10">
    <property type="entry name" value="Glutaredoxin"/>
    <property type="match status" value="1"/>
</dbReference>
<protein>
    <recommendedName>
        <fullName evidence="15">Thioredoxin reductase</fullName>
    </recommendedName>
</protein>
<dbReference type="AlphaFoldDB" id="A0A8I6S7Z7"/>
<keyword evidence="7" id="KW-1015">Disulfide bond</keyword>
<dbReference type="InterPro" id="IPR002109">
    <property type="entry name" value="Glutaredoxin"/>
</dbReference>
<evidence type="ECO:0000313" key="13">
    <source>
        <dbReference type="EnsemblMetazoa" id="XP_014258548.1"/>
    </source>
</evidence>
<feature type="domain" description="Pyridine nucleotide-disulphide oxidoreductase dimerisation" evidence="11">
    <location>
        <begin position="480"/>
        <end position="588"/>
    </location>
</feature>
<dbReference type="Proteomes" id="UP000494040">
    <property type="component" value="Unassembled WGS sequence"/>
</dbReference>
<dbReference type="InterPro" id="IPR006338">
    <property type="entry name" value="Thioredoxin/glutathione_Rdtase"/>
</dbReference>
<dbReference type="GO" id="GO:0004362">
    <property type="term" value="F:glutathione-disulfide reductase (NADPH) activity"/>
    <property type="evidence" value="ECO:0007669"/>
    <property type="project" value="TreeGrafter"/>
</dbReference>
<dbReference type="GO" id="GO:0034599">
    <property type="term" value="P:cellular response to oxidative stress"/>
    <property type="evidence" value="ECO:0007669"/>
    <property type="project" value="TreeGrafter"/>
</dbReference>
<dbReference type="GO" id="GO:0005739">
    <property type="term" value="C:mitochondrion"/>
    <property type="evidence" value="ECO:0007669"/>
    <property type="project" value="TreeGrafter"/>
</dbReference>
<dbReference type="NCBIfam" id="TIGR01438">
    <property type="entry name" value="TGR"/>
    <property type="match status" value="1"/>
</dbReference>
<dbReference type="InterPro" id="IPR016156">
    <property type="entry name" value="FAD/NAD-linked_Rdtase_dimer_sf"/>
</dbReference>
<dbReference type="EnsemblMetazoa" id="XM_014403062.2">
    <property type="protein sequence ID" value="XP_014258548.1"/>
    <property type="gene ID" value="LOC106672011"/>
</dbReference>
<dbReference type="Gene3D" id="3.50.50.60">
    <property type="entry name" value="FAD/NAD(P)-binding domain"/>
    <property type="match status" value="1"/>
</dbReference>
<evidence type="ECO:0000256" key="8">
    <source>
        <dbReference type="ARBA" id="ARBA00023284"/>
    </source>
</evidence>
<dbReference type="CDD" id="cd03419">
    <property type="entry name" value="GRX_GRXh_1_2_like"/>
    <property type="match status" value="1"/>
</dbReference>
<keyword evidence="5" id="KW-0521">NADP</keyword>
<evidence type="ECO:0000256" key="7">
    <source>
        <dbReference type="ARBA" id="ARBA00023157"/>
    </source>
</evidence>
<evidence type="ECO:0000259" key="11">
    <source>
        <dbReference type="Pfam" id="PF02852"/>
    </source>
</evidence>
<proteinExistence type="inferred from homology"/>
<dbReference type="PANTHER" id="PTHR42737">
    <property type="entry name" value="GLUTATHIONE REDUCTASE"/>
    <property type="match status" value="1"/>
</dbReference>
<dbReference type="PANTHER" id="PTHR42737:SF6">
    <property type="entry name" value="THIOREDOXIN-DISULFIDE REDUCTASE"/>
    <property type="match status" value="1"/>
</dbReference>
<dbReference type="GO" id="GO:0005829">
    <property type="term" value="C:cytosol"/>
    <property type="evidence" value="ECO:0007669"/>
    <property type="project" value="TreeGrafter"/>
</dbReference>
<dbReference type="PROSITE" id="PS00076">
    <property type="entry name" value="PYRIDINE_REDOX_1"/>
    <property type="match status" value="1"/>
</dbReference>
<evidence type="ECO:0000256" key="4">
    <source>
        <dbReference type="ARBA" id="ARBA00022827"/>
    </source>
</evidence>
<dbReference type="PROSITE" id="PS51354">
    <property type="entry name" value="GLUTAREDOXIN_2"/>
    <property type="match status" value="1"/>
</dbReference>
<dbReference type="Pfam" id="PF00462">
    <property type="entry name" value="Glutaredoxin"/>
    <property type="match status" value="1"/>
</dbReference>
<dbReference type="PRINTS" id="PR00411">
    <property type="entry name" value="PNDRDTASEI"/>
</dbReference>
<dbReference type="RefSeq" id="XP_014258548.1">
    <property type="nucleotide sequence ID" value="XM_014403062.2"/>
</dbReference>
<dbReference type="InterPro" id="IPR012999">
    <property type="entry name" value="Pyr_OxRdtase_I_AS"/>
</dbReference>
<dbReference type="GO" id="GO:0006749">
    <property type="term" value="P:glutathione metabolic process"/>
    <property type="evidence" value="ECO:0007669"/>
    <property type="project" value="TreeGrafter"/>
</dbReference>
<dbReference type="GO" id="GO:0050660">
    <property type="term" value="F:flavin adenine dinucleotide binding"/>
    <property type="evidence" value="ECO:0007669"/>
    <property type="project" value="InterPro"/>
</dbReference>